<comment type="subcellular location">
    <subcellularLocation>
        <location evidence="1">Endomembrane system</location>
        <topology evidence="1">Multi-pass membrane protein</topology>
    </subcellularLocation>
    <subcellularLocation>
        <location evidence="6">Membrane</location>
        <topology evidence="6">Multi-pass membrane protein</topology>
    </subcellularLocation>
</comment>
<feature type="transmembrane region" description="Helical" evidence="7">
    <location>
        <begin position="132"/>
        <end position="149"/>
    </location>
</feature>
<feature type="transmembrane region" description="Helical" evidence="7">
    <location>
        <begin position="33"/>
        <end position="52"/>
    </location>
</feature>
<reference evidence="9" key="1">
    <citation type="submission" date="2020-01" db="EMBL/GenBank/DDBJ databases">
        <authorList>
            <person name="Meier V. D."/>
            <person name="Meier V D."/>
        </authorList>
    </citation>
    <scope>NUCLEOTIDE SEQUENCE</scope>
    <source>
        <strain evidence="9">HLG_WM_MAG_06</strain>
    </source>
</reference>
<feature type="transmembrane region" description="Helical" evidence="7">
    <location>
        <begin position="371"/>
        <end position="388"/>
    </location>
</feature>
<evidence type="ECO:0000256" key="4">
    <source>
        <dbReference type="ARBA" id="ARBA00022989"/>
    </source>
</evidence>
<gene>
    <name evidence="9" type="ORF">HELGO_WM4467</name>
</gene>
<dbReference type="InterPro" id="IPR001750">
    <property type="entry name" value="ND/Mrp_TM"/>
</dbReference>
<keyword evidence="9" id="KW-0830">Ubiquinone</keyword>
<protein>
    <submittedName>
        <fullName evidence="9">NADH-ubiquinone oxidoreductase chain M (EC)</fullName>
        <ecNumber evidence="9">1.6.5.3</ecNumber>
    </submittedName>
</protein>
<evidence type="ECO:0000256" key="5">
    <source>
        <dbReference type="ARBA" id="ARBA00023136"/>
    </source>
</evidence>
<feature type="transmembrane region" description="Helical" evidence="7">
    <location>
        <begin position="161"/>
        <end position="185"/>
    </location>
</feature>
<name>A0A6S6SSV6_9BACT</name>
<dbReference type="GO" id="GO:0012505">
    <property type="term" value="C:endomembrane system"/>
    <property type="evidence" value="ECO:0007669"/>
    <property type="project" value="UniProtKB-SubCell"/>
</dbReference>
<organism evidence="9">
    <name type="scientific">uncultured Sulfurovum sp</name>
    <dbReference type="NCBI Taxonomy" id="269237"/>
    <lineage>
        <taxon>Bacteria</taxon>
        <taxon>Pseudomonadati</taxon>
        <taxon>Campylobacterota</taxon>
        <taxon>Epsilonproteobacteria</taxon>
        <taxon>Campylobacterales</taxon>
        <taxon>Sulfurovaceae</taxon>
        <taxon>Sulfurovum</taxon>
        <taxon>environmental samples</taxon>
    </lineage>
</organism>
<comment type="similarity">
    <text evidence="2">Belongs to the complex I subunit 4 family.</text>
</comment>
<dbReference type="PANTHER" id="PTHR43507:SF1">
    <property type="entry name" value="NADH-UBIQUINONE OXIDOREDUCTASE CHAIN 4"/>
    <property type="match status" value="1"/>
</dbReference>
<proteinExistence type="inferred from homology"/>
<evidence type="ECO:0000256" key="3">
    <source>
        <dbReference type="ARBA" id="ARBA00022692"/>
    </source>
</evidence>
<evidence type="ECO:0000313" key="9">
    <source>
        <dbReference type="EMBL" id="CAA6807725.1"/>
    </source>
</evidence>
<dbReference type="GO" id="GO:0048039">
    <property type="term" value="F:ubiquinone binding"/>
    <property type="evidence" value="ECO:0007669"/>
    <property type="project" value="TreeGrafter"/>
</dbReference>
<dbReference type="InterPro" id="IPR003918">
    <property type="entry name" value="NADH_UbQ_OxRdtase"/>
</dbReference>
<evidence type="ECO:0000256" key="6">
    <source>
        <dbReference type="RuleBase" id="RU000320"/>
    </source>
</evidence>
<dbReference type="GO" id="GO:0016020">
    <property type="term" value="C:membrane"/>
    <property type="evidence" value="ECO:0007669"/>
    <property type="project" value="UniProtKB-SubCell"/>
</dbReference>
<accession>A0A6S6SSV6</accession>
<dbReference type="GO" id="GO:0008137">
    <property type="term" value="F:NADH dehydrogenase (ubiquinone) activity"/>
    <property type="evidence" value="ECO:0007669"/>
    <property type="project" value="InterPro"/>
</dbReference>
<feature type="transmembrane region" description="Helical" evidence="7">
    <location>
        <begin position="209"/>
        <end position="232"/>
    </location>
</feature>
<feature type="transmembrane region" description="Helical" evidence="7">
    <location>
        <begin position="330"/>
        <end position="350"/>
    </location>
</feature>
<dbReference type="InterPro" id="IPR010227">
    <property type="entry name" value="NADH_Q_OxRdtase_chainM/4"/>
</dbReference>
<dbReference type="GO" id="GO:0042773">
    <property type="term" value="P:ATP synthesis coupled electron transport"/>
    <property type="evidence" value="ECO:0007669"/>
    <property type="project" value="InterPro"/>
</dbReference>
<dbReference type="Pfam" id="PF00361">
    <property type="entry name" value="Proton_antipo_M"/>
    <property type="match status" value="1"/>
</dbReference>
<feature type="transmembrane region" description="Helical" evidence="7">
    <location>
        <begin position="244"/>
        <end position="264"/>
    </location>
</feature>
<evidence type="ECO:0000256" key="7">
    <source>
        <dbReference type="SAM" id="Phobius"/>
    </source>
</evidence>
<dbReference type="NCBIfam" id="TIGR01972">
    <property type="entry name" value="NDH_I_M"/>
    <property type="match status" value="1"/>
</dbReference>
<feature type="transmembrane region" description="Helical" evidence="7">
    <location>
        <begin position="108"/>
        <end position="126"/>
    </location>
</feature>
<keyword evidence="3 6" id="KW-0812">Transmembrane</keyword>
<feature type="transmembrane region" description="Helical" evidence="7">
    <location>
        <begin position="302"/>
        <end position="324"/>
    </location>
</feature>
<dbReference type="EC" id="1.6.5.3" evidence="9"/>
<dbReference type="PANTHER" id="PTHR43507">
    <property type="entry name" value="NADH-UBIQUINONE OXIDOREDUCTASE CHAIN 4"/>
    <property type="match status" value="1"/>
</dbReference>
<evidence type="ECO:0000259" key="8">
    <source>
        <dbReference type="Pfam" id="PF00361"/>
    </source>
</evidence>
<dbReference type="GO" id="GO:0003954">
    <property type="term" value="F:NADH dehydrogenase activity"/>
    <property type="evidence" value="ECO:0007669"/>
    <property type="project" value="TreeGrafter"/>
</dbReference>
<dbReference type="EMBL" id="CACVAP010000053">
    <property type="protein sequence ID" value="CAA6807725.1"/>
    <property type="molecule type" value="Genomic_DNA"/>
</dbReference>
<sequence>MSADILSFIIFLPAIVAFILMITTKDANTVRNIAFVTTIIIFGLVLKLYLSFDPEAGIQFVTNNVWIEQYGINYYIGVDGFSLTILMLIALLISPAYLLLWEGRTKGYWINMLLVQTGITGALLSLDMVLFYFFWETMLLPIFLIMGMFGTGNKIFSTIKVTVYTIAGSLLMLIAIMYLGTAYYAEFGTWSFAIDSFTQISTLSYDAKLWLFLAFATAFAIKIPLFPFHTWITDTYTNAPTGAVFILSAIMAKLGVYAIVRFLIPIFPEIYSDFSIFFVCIGIFGLIYFGIAALMQNDIKRMFAYASASHLSFITAGVFSLNAYGMSGALYLIIAHAIATGGLFLLIGILHRETGFKTISNLGGIAKQAPIFTVIFAIFLFSNVGLPGTSGFTSELLIIFGLYEFHPVLGYISGLTVLIAASFMLWMFQRAILQDRETDNGKDLPMRDLKIKEILGLIPWVVLIFVMGLYPDYFIDKFEPSVLHYISDILPSGATK</sequence>
<keyword evidence="9" id="KW-0560">Oxidoreductase</keyword>
<dbReference type="PRINTS" id="PR01437">
    <property type="entry name" value="NUOXDRDTASE4"/>
</dbReference>
<feature type="transmembrane region" description="Helical" evidence="7">
    <location>
        <begin position="408"/>
        <end position="428"/>
    </location>
</feature>
<dbReference type="GO" id="GO:0015990">
    <property type="term" value="P:electron transport coupled proton transport"/>
    <property type="evidence" value="ECO:0007669"/>
    <property type="project" value="TreeGrafter"/>
</dbReference>
<feature type="transmembrane region" description="Helical" evidence="7">
    <location>
        <begin position="449"/>
        <end position="470"/>
    </location>
</feature>
<evidence type="ECO:0000256" key="1">
    <source>
        <dbReference type="ARBA" id="ARBA00004127"/>
    </source>
</evidence>
<keyword evidence="4 7" id="KW-1133">Transmembrane helix</keyword>
<feature type="domain" description="NADH:quinone oxidoreductase/Mrp antiporter transmembrane" evidence="8">
    <location>
        <begin position="125"/>
        <end position="413"/>
    </location>
</feature>
<feature type="transmembrane region" description="Helical" evidence="7">
    <location>
        <begin position="6"/>
        <end position="24"/>
    </location>
</feature>
<keyword evidence="5 7" id="KW-0472">Membrane</keyword>
<feature type="transmembrane region" description="Helical" evidence="7">
    <location>
        <begin position="276"/>
        <end position="295"/>
    </location>
</feature>
<dbReference type="AlphaFoldDB" id="A0A6S6SSV6"/>
<feature type="transmembrane region" description="Helical" evidence="7">
    <location>
        <begin position="72"/>
        <end position="101"/>
    </location>
</feature>
<evidence type="ECO:0000256" key="2">
    <source>
        <dbReference type="ARBA" id="ARBA00009025"/>
    </source>
</evidence>